<organism evidence="2 3">
    <name type="scientific">Trichinella murrelli</name>
    <dbReference type="NCBI Taxonomy" id="144512"/>
    <lineage>
        <taxon>Eukaryota</taxon>
        <taxon>Metazoa</taxon>
        <taxon>Ecdysozoa</taxon>
        <taxon>Nematoda</taxon>
        <taxon>Enoplea</taxon>
        <taxon>Dorylaimia</taxon>
        <taxon>Trichinellida</taxon>
        <taxon>Trichinellidae</taxon>
        <taxon>Trichinella</taxon>
    </lineage>
</organism>
<reference evidence="2 3" key="1">
    <citation type="submission" date="2015-01" db="EMBL/GenBank/DDBJ databases">
        <title>Evolution of Trichinella species and genotypes.</title>
        <authorList>
            <person name="Korhonen P.K."/>
            <person name="Edoardo P."/>
            <person name="Giuseppe L.R."/>
            <person name="Gasser R.B."/>
        </authorList>
    </citation>
    <scope>NUCLEOTIDE SEQUENCE [LARGE SCALE GENOMIC DNA]</scope>
    <source>
        <strain evidence="2">ISS417</strain>
    </source>
</reference>
<evidence type="ECO:0000313" key="2">
    <source>
        <dbReference type="EMBL" id="KRX45789.1"/>
    </source>
</evidence>
<comment type="caution">
    <text evidence="2">The sequence shown here is derived from an EMBL/GenBank/DDBJ whole genome shotgun (WGS) entry which is preliminary data.</text>
</comment>
<feature type="compositionally biased region" description="Basic and acidic residues" evidence="1">
    <location>
        <begin position="1"/>
        <end position="13"/>
    </location>
</feature>
<gene>
    <name evidence="2" type="ORF">T05_11359</name>
</gene>
<name>A0A0V0U3J3_9BILA</name>
<dbReference type="EMBL" id="JYDJ01000069">
    <property type="protein sequence ID" value="KRX45789.1"/>
    <property type="molecule type" value="Genomic_DNA"/>
</dbReference>
<evidence type="ECO:0000256" key="1">
    <source>
        <dbReference type="SAM" id="MobiDB-lite"/>
    </source>
</evidence>
<dbReference type="OrthoDB" id="5913321at2759"/>
<sequence length="129" mass="14524">MEREQHHITDLESAKNSIKRQPDRGNGNAMRDDDMIVIEALLFQLHPADLLKKHAWLNPHLLIINSQNRLLPICQAFESAARNGVPAPVDPLPCQIVAKNSQTCALLSFPREARRPQRPLGTQFGNEMS</sequence>
<dbReference type="AlphaFoldDB" id="A0A0V0U3J3"/>
<keyword evidence="3" id="KW-1185">Reference proteome</keyword>
<feature type="region of interest" description="Disordered" evidence="1">
    <location>
        <begin position="1"/>
        <end position="30"/>
    </location>
</feature>
<dbReference type="Proteomes" id="UP000055048">
    <property type="component" value="Unassembled WGS sequence"/>
</dbReference>
<protein>
    <submittedName>
        <fullName evidence="2">Uncharacterized protein</fullName>
    </submittedName>
</protein>
<proteinExistence type="predicted"/>
<accession>A0A0V0U3J3</accession>
<evidence type="ECO:0000313" key="3">
    <source>
        <dbReference type="Proteomes" id="UP000055048"/>
    </source>
</evidence>